<evidence type="ECO:0000256" key="1">
    <source>
        <dbReference type="SAM" id="MobiDB-lite"/>
    </source>
</evidence>
<feature type="compositionally biased region" description="Low complexity" evidence="1">
    <location>
        <begin position="95"/>
        <end position="106"/>
    </location>
</feature>
<comment type="caution">
    <text evidence="2">The sequence shown here is derived from an EMBL/GenBank/DDBJ whole genome shotgun (WGS) entry which is preliminary data.</text>
</comment>
<dbReference type="AlphaFoldDB" id="A0A2G8YAS4"/>
<evidence type="ECO:0000313" key="3">
    <source>
        <dbReference type="Proteomes" id="UP000236343"/>
    </source>
</evidence>
<dbReference type="Proteomes" id="UP000236343">
    <property type="component" value="Unassembled WGS sequence"/>
</dbReference>
<feature type="region of interest" description="Disordered" evidence="1">
    <location>
        <begin position="83"/>
        <end position="124"/>
    </location>
</feature>
<dbReference type="EMBL" id="AGQR02000439">
    <property type="protein sequence ID" value="PIM04353.1"/>
    <property type="molecule type" value="Genomic_DNA"/>
</dbReference>
<feature type="region of interest" description="Disordered" evidence="1">
    <location>
        <begin position="1"/>
        <end position="61"/>
    </location>
</feature>
<gene>
    <name evidence="2" type="ORF">TGCOUG_391660</name>
</gene>
<name>A0A2G8YAS4_TOXGO</name>
<organism evidence="2 3">
    <name type="scientific">Toxoplasma gondii COUG</name>
    <dbReference type="NCBI Taxonomy" id="1074873"/>
    <lineage>
        <taxon>Eukaryota</taxon>
        <taxon>Sar</taxon>
        <taxon>Alveolata</taxon>
        <taxon>Apicomplexa</taxon>
        <taxon>Conoidasida</taxon>
        <taxon>Coccidia</taxon>
        <taxon>Eucoccidiorida</taxon>
        <taxon>Eimeriorina</taxon>
        <taxon>Sarcocystidae</taxon>
        <taxon>Toxoplasma</taxon>
    </lineage>
</organism>
<reference evidence="2 3" key="1">
    <citation type="journal article" date="2016" name="Nat. Commun.">
        <title>Local admixture of amplified and diversified secreted pathogenesis determinants shapes mosaic Toxoplasma gondii genomes.</title>
        <authorList>
            <person name="Lorenzi H."/>
            <person name="Khan A."/>
            <person name="Behnke M.S."/>
            <person name="Namasivayam S."/>
            <person name="Swapna L.S."/>
            <person name="Hadjithomas M."/>
            <person name="Karamycheva S."/>
            <person name="Pinney D."/>
            <person name="Brunk B.P."/>
            <person name="Ajioka J.W."/>
            <person name="Ajzenberg D."/>
            <person name="Boothroyd J.C."/>
            <person name="Boyle J.P."/>
            <person name="Darde M.L."/>
            <person name="Diaz-Miranda M.A."/>
            <person name="Dubey J.P."/>
            <person name="Fritz H.M."/>
            <person name="Gennari S.M."/>
            <person name="Gregory B.D."/>
            <person name="Kim K."/>
            <person name="Saeij J.P."/>
            <person name="Su C."/>
            <person name="White M.W."/>
            <person name="Zhu X.Q."/>
            <person name="Howe D.K."/>
            <person name="Rosenthal B.M."/>
            <person name="Grigg M.E."/>
            <person name="Parkinson J."/>
            <person name="Liu L."/>
            <person name="Kissinger J.C."/>
            <person name="Roos D.S."/>
            <person name="Sibley L.D."/>
        </authorList>
    </citation>
    <scope>NUCLEOTIDE SEQUENCE [LARGE SCALE GENOMIC DNA]</scope>
    <source>
        <strain evidence="2 3">COUG</strain>
    </source>
</reference>
<sequence>MPAPLQQLIRVVGPQIPKRRRRHRQSEPKCLHRQGSLFSRASRLGSSLQRHPACPAPQLHDWNHRPVSFRRFSDPALRRETLLPFLAPPQKDRLSSSPGPSRGSRSLLHHARGLASPPQSPQPS</sequence>
<dbReference type="VEuPathDB" id="ToxoDB:TGCOUG_391660"/>
<accession>A0A2G8YAS4</accession>
<protein>
    <submittedName>
        <fullName evidence="2">Uncharacterized protein</fullName>
    </submittedName>
</protein>
<evidence type="ECO:0000313" key="2">
    <source>
        <dbReference type="EMBL" id="PIM04353.1"/>
    </source>
</evidence>
<proteinExistence type="predicted"/>
<feature type="compositionally biased region" description="Polar residues" evidence="1">
    <location>
        <begin position="36"/>
        <end position="49"/>
    </location>
</feature>